<proteinExistence type="predicted"/>
<dbReference type="SUPFAM" id="SSF47473">
    <property type="entry name" value="EF-hand"/>
    <property type="match status" value="1"/>
</dbReference>
<sequence length="167" mass="19771">MDNEFDFSTPPPERVTIQRSHGLNDEQVKDLKEAFALFDPEHKEIIPIKHLKDLMRAVAHTPTEAELQDYYNEYDPYTTGELILNDFLVIMWKRYAEMTIEDEVILAFKVFDKEDNGYIHESEFRHVMTNFGDKMTEDEIEEIILNADSDTEGNIHYVEFVRMMSER</sequence>
<accession>B4NJB9</accession>
<dbReference type="PANTHER" id="PTHR23048:SF0">
    <property type="entry name" value="CALMODULIN LIKE 3"/>
    <property type="match status" value="1"/>
</dbReference>
<dbReference type="eggNOG" id="KOG0027">
    <property type="taxonomic scope" value="Eukaryota"/>
</dbReference>
<gene>
    <name evidence="3" type="primary">Dwil\GK18987</name>
    <name evidence="3" type="ORF">Dwil_GK18987</name>
</gene>
<feature type="domain" description="EF-hand" evidence="2">
    <location>
        <begin position="135"/>
        <end position="167"/>
    </location>
</feature>
<dbReference type="PANTHER" id="PTHR23048">
    <property type="entry name" value="MYOSIN LIGHT CHAIN 1, 3"/>
    <property type="match status" value="1"/>
</dbReference>
<dbReference type="PROSITE" id="PS50222">
    <property type="entry name" value="EF_HAND_2"/>
    <property type="match status" value="3"/>
</dbReference>
<dbReference type="EMBL" id="CH964272">
    <property type="protein sequence ID" value="EDW84950.1"/>
    <property type="molecule type" value="Genomic_DNA"/>
</dbReference>
<dbReference type="PhylomeDB" id="B4NJB9"/>
<keyword evidence="1" id="KW-0677">Repeat</keyword>
<dbReference type="InParanoid" id="B4NJB9"/>
<evidence type="ECO:0000256" key="1">
    <source>
        <dbReference type="ARBA" id="ARBA00022737"/>
    </source>
</evidence>
<dbReference type="InterPro" id="IPR011992">
    <property type="entry name" value="EF-hand-dom_pair"/>
</dbReference>
<dbReference type="InterPro" id="IPR039508">
    <property type="entry name" value="KASH5_EF-hand-like_dom"/>
</dbReference>
<keyword evidence="4" id="KW-1185">Reference proteome</keyword>
<protein>
    <recommendedName>
        <fullName evidence="2">EF-hand domain-containing protein</fullName>
    </recommendedName>
</protein>
<dbReference type="FunCoup" id="B4NJB9">
    <property type="interactions" value="68"/>
</dbReference>
<dbReference type="OMA" id="EHELQDY"/>
<evidence type="ECO:0000313" key="3">
    <source>
        <dbReference type="EMBL" id="EDW84950.1"/>
    </source>
</evidence>
<dbReference type="KEGG" id="dwi:6650213"/>
<dbReference type="OrthoDB" id="26525at2759"/>
<dbReference type="GO" id="GO:0016460">
    <property type="term" value="C:myosin II complex"/>
    <property type="evidence" value="ECO:0007669"/>
    <property type="project" value="TreeGrafter"/>
</dbReference>
<dbReference type="Proteomes" id="UP000007798">
    <property type="component" value="Unassembled WGS sequence"/>
</dbReference>
<dbReference type="AlphaFoldDB" id="B4NJB9"/>
<evidence type="ECO:0000313" key="4">
    <source>
        <dbReference type="Proteomes" id="UP000007798"/>
    </source>
</evidence>
<dbReference type="SMART" id="SM00054">
    <property type="entry name" value="EFh"/>
    <property type="match status" value="3"/>
</dbReference>
<dbReference type="GO" id="GO:0005509">
    <property type="term" value="F:calcium ion binding"/>
    <property type="evidence" value="ECO:0007669"/>
    <property type="project" value="InterPro"/>
</dbReference>
<dbReference type="Pfam" id="PF14658">
    <property type="entry name" value="EF-hand_9"/>
    <property type="match status" value="1"/>
</dbReference>
<feature type="domain" description="EF-hand" evidence="2">
    <location>
        <begin position="26"/>
        <end position="61"/>
    </location>
</feature>
<dbReference type="CDD" id="cd00051">
    <property type="entry name" value="EFh"/>
    <property type="match status" value="1"/>
</dbReference>
<dbReference type="Pfam" id="PF13499">
    <property type="entry name" value="EF-hand_7"/>
    <property type="match status" value="1"/>
</dbReference>
<dbReference type="STRING" id="7260.B4NJB9"/>
<dbReference type="HOGENOM" id="CLU_061288_2_0_1"/>
<dbReference type="InterPro" id="IPR002048">
    <property type="entry name" value="EF_hand_dom"/>
</dbReference>
<dbReference type="SMR" id="B4NJB9"/>
<name>B4NJB9_DROWI</name>
<organism evidence="3 4">
    <name type="scientific">Drosophila willistoni</name>
    <name type="common">Fruit fly</name>
    <dbReference type="NCBI Taxonomy" id="7260"/>
    <lineage>
        <taxon>Eukaryota</taxon>
        <taxon>Metazoa</taxon>
        <taxon>Ecdysozoa</taxon>
        <taxon>Arthropoda</taxon>
        <taxon>Hexapoda</taxon>
        <taxon>Insecta</taxon>
        <taxon>Pterygota</taxon>
        <taxon>Neoptera</taxon>
        <taxon>Endopterygota</taxon>
        <taxon>Diptera</taxon>
        <taxon>Brachycera</taxon>
        <taxon>Muscomorpha</taxon>
        <taxon>Ephydroidea</taxon>
        <taxon>Drosophilidae</taxon>
        <taxon>Drosophila</taxon>
        <taxon>Sophophora</taxon>
    </lineage>
</organism>
<reference evidence="3 4" key="1">
    <citation type="journal article" date="2007" name="Nature">
        <title>Evolution of genes and genomes on the Drosophila phylogeny.</title>
        <authorList>
            <consortium name="Drosophila 12 Genomes Consortium"/>
            <person name="Clark A.G."/>
            <person name="Eisen M.B."/>
            <person name="Smith D.R."/>
            <person name="Bergman C.M."/>
            <person name="Oliver B."/>
            <person name="Markow T.A."/>
            <person name="Kaufman T.C."/>
            <person name="Kellis M."/>
            <person name="Gelbart W."/>
            <person name="Iyer V.N."/>
            <person name="Pollard D.A."/>
            <person name="Sackton T.B."/>
            <person name="Larracuente A.M."/>
            <person name="Singh N.D."/>
            <person name="Abad J.P."/>
            <person name="Abt D.N."/>
            <person name="Adryan B."/>
            <person name="Aguade M."/>
            <person name="Akashi H."/>
            <person name="Anderson W.W."/>
            <person name="Aquadro C.F."/>
            <person name="Ardell D.H."/>
            <person name="Arguello R."/>
            <person name="Artieri C.G."/>
            <person name="Barbash D.A."/>
            <person name="Barker D."/>
            <person name="Barsanti P."/>
            <person name="Batterham P."/>
            <person name="Batzoglou S."/>
            <person name="Begun D."/>
            <person name="Bhutkar A."/>
            <person name="Blanco E."/>
            <person name="Bosak S.A."/>
            <person name="Bradley R.K."/>
            <person name="Brand A.D."/>
            <person name="Brent M.R."/>
            <person name="Brooks A.N."/>
            <person name="Brown R.H."/>
            <person name="Butlin R.K."/>
            <person name="Caggese C."/>
            <person name="Calvi B.R."/>
            <person name="Bernardo de Carvalho A."/>
            <person name="Caspi A."/>
            <person name="Castrezana S."/>
            <person name="Celniker S.E."/>
            <person name="Chang J.L."/>
            <person name="Chapple C."/>
            <person name="Chatterji S."/>
            <person name="Chinwalla A."/>
            <person name="Civetta A."/>
            <person name="Clifton S.W."/>
            <person name="Comeron J.M."/>
            <person name="Costello J.C."/>
            <person name="Coyne J.A."/>
            <person name="Daub J."/>
            <person name="David R.G."/>
            <person name="Delcher A.L."/>
            <person name="Delehaunty K."/>
            <person name="Do C.B."/>
            <person name="Ebling H."/>
            <person name="Edwards K."/>
            <person name="Eickbush T."/>
            <person name="Evans J.D."/>
            <person name="Filipski A."/>
            <person name="Findeiss S."/>
            <person name="Freyhult E."/>
            <person name="Fulton L."/>
            <person name="Fulton R."/>
            <person name="Garcia A.C."/>
            <person name="Gardiner A."/>
            <person name="Garfield D.A."/>
            <person name="Garvin B.E."/>
            <person name="Gibson G."/>
            <person name="Gilbert D."/>
            <person name="Gnerre S."/>
            <person name="Godfrey J."/>
            <person name="Good R."/>
            <person name="Gotea V."/>
            <person name="Gravely B."/>
            <person name="Greenberg A.J."/>
            <person name="Griffiths-Jones S."/>
            <person name="Gross S."/>
            <person name="Guigo R."/>
            <person name="Gustafson E.A."/>
            <person name="Haerty W."/>
            <person name="Hahn M.W."/>
            <person name="Halligan D.L."/>
            <person name="Halpern A.L."/>
            <person name="Halter G.M."/>
            <person name="Han M.V."/>
            <person name="Heger A."/>
            <person name="Hillier L."/>
            <person name="Hinrichs A.S."/>
            <person name="Holmes I."/>
            <person name="Hoskins R.A."/>
            <person name="Hubisz M.J."/>
            <person name="Hultmark D."/>
            <person name="Huntley M.A."/>
            <person name="Jaffe D.B."/>
            <person name="Jagadeeshan S."/>
            <person name="Jeck W.R."/>
            <person name="Johnson J."/>
            <person name="Jones C.D."/>
            <person name="Jordan W.C."/>
            <person name="Karpen G.H."/>
            <person name="Kataoka E."/>
            <person name="Keightley P.D."/>
            <person name="Kheradpour P."/>
            <person name="Kirkness E.F."/>
            <person name="Koerich L.B."/>
            <person name="Kristiansen K."/>
            <person name="Kudrna D."/>
            <person name="Kulathinal R.J."/>
            <person name="Kumar S."/>
            <person name="Kwok R."/>
            <person name="Lander E."/>
            <person name="Langley C.H."/>
            <person name="Lapoint R."/>
            <person name="Lazzaro B.P."/>
            <person name="Lee S.J."/>
            <person name="Levesque L."/>
            <person name="Li R."/>
            <person name="Lin C.F."/>
            <person name="Lin M.F."/>
            <person name="Lindblad-Toh K."/>
            <person name="Llopart A."/>
            <person name="Long M."/>
            <person name="Low L."/>
            <person name="Lozovsky E."/>
            <person name="Lu J."/>
            <person name="Luo M."/>
            <person name="Machado C.A."/>
            <person name="Makalowski W."/>
            <person name="Marzo M."/>
            <person name="Matsuda M."/>
            <person name="Matzkin L."/>
            <person name="McAllister B."/>
            <person name="McBride C.S."/>
            <person name="McKernan B."/>
            <person name="McKernan K."/>
            <person name="Mendez-Lago M."/>
            <person name="Minx P."/>
            <person name="Mollenhauer M.U."/>
            <person name="Montooth K."/>
            <person name="Mount S.M."/>
            <person name="Mu X."/>
            <person name="Myers E."/>
            <person name="Negre B."/>
            <person name="Newfeld S."/>
            <person name="Nielsen R."/>
            <person name="Noor M.A."/>
            <person name="O'Grady P."/>
            <person name="Pachter L."/>
            <person name="Papaceit M."/>
            <person name="Parisi M.J."/>
            <person name="Parisi M."/>
            <person name="Parts L."/>
            <person name="Pedersen J.S."/>
            <person name="Pesole G."/>
            <person name="Phillippy A.M."/>
            <person name="Ponting C.P."/>
            <person name="Pop M."/>
            <person name="Porcelli D."/>
            <person name="Powell J.R."/>
            <person name="Prohaska S."/>
            <person name="Pruitt K."/>
            <person name="Puig M."/>
            <person name="Quesneville H."/>
            <person name="Ram K.R."/>
            <person name="Rand D."/>
            <person name="Rasmussen M.D."/>
            <person name="Reed L.K."/>
            <person name="Reenan R."/>
            <person name="Reily A."/>
            <person name="Remington K.A."/>
            <person name="Rieger T.T."/>
            <person name="Ritchie M.G."/>
            <person name="Robin C."/>
            <person name="Rogers Y.H."/>
            <person name="Rohde C."/>
            <person name="Rozas J."/>
            <person name="Rubenfield M.J."/>
            <person name="Ruiz A."/>
            <person name="Russo S."/>
            <person name="Salzberg S.L."/>
            <person name="Sanchez-Gracia A."/>
            <person name="Saranga D.J."/>
            <person name="Sato H."/>
            <person name="Schaeffer S.W."/>
            <person name="Schatz M.C."/>
            <person name="Schlenke T."/>
            <person name="Schwartz R."/>
            <person name="Segarra C."/>
            <person name="Singh R.S."/>
            <person name="Sirot L."/>
            <person name="Sirota M."/>
            <person name="Sisneros N.B."/>
            <person name="Smith C.D."/>
            <person name="Smith T.F."/>
            <person name="Spieth J."/>
            <person name="Stage D.E."/>
            <person name="Stark A."/>
            <person name="Stephan W."/>
            <person name="Strausberg R.L."/>
            <person name="Strempel S."/>
            <person name="Sturgill D."/>
            <person name="Sutton G."/>
            <person name="Sutton G.G."/>
            <person name="Tao W."/>
            <person name="Teichmann S."/>
            <person name="Tobari Y.N."/>
            <person name="Tomimura Y."/>
            <person name="Tsolas J.M."/>
            <person name="Valente V.L."/>
            <person name="Venter E."/>
            <person name="Venter J.C."/>
            <person name="Vicario S."/>
            <person name="Vieira F.G."/>
            <person name="Vilella A.J."/>
            <person name="Villasante A."/>
            <person name="Walenz B."/>
            <person name="Wang J."/>
            <person name="Wasserman M."/>
            <person name="Watts T."/>
            <person name="Wilson D."/>
            <person name="Wilson R.K."/>
            <person name="Wing R.A."/>
            <person name="Wolfner M.F."/>
            <person name="Wong A."/>
            <person name="Wong G.K."/>
            <person name="Wu C.I."/>
            <person name="Wu G."/>
            <person name="Yamamoto D."/>
            <person name="Yang H.P."/>
            <person name="Yang S.P."/>
            <person name="Yorke J.A."/>
            <person name="Yoshida K."/>
            <person name="Zdobnov E."/>
            <person name="Zhang P."/>
            <person name="Zhang Y."/>
            <person name="Zimin A.V."/>
            <person name="Baldwin J."/>
            <person name="Abdouelleil A."/>
            <person name="Abdulkadir J."/>
            <person name="Abebe A."/>
            <person name="Abera B."/>
            <person name="Abreu J."/>
            <person name="Acer S.C."/>
            <person name="Aftuck L."/>
            <person name="Alexander A."/>
            <person name="An P."/>
            <person name="Anderson E."/>
            <person name="Anderson S."/>
            <person name="Arachi H."/>
            <person name="Azer M."/>
            <person name="Bachantsang P."/>
            <person name="Barry A."/>
            <person name="Bayul T."/>
            <person name="Berlin A."/>
            <person name="Bessette D."/>
            <person name="Bloom T."/>
            <person name="Blye J."/>
            <person name="Boguslavskiy L."/>
            <person name="Bonnet C."/>
            <person name="Boukhgalter B."/>
            <person name="Bourzgui I."/>
            <person name="Brown A."/>
            <person name="Cahill P."/>
            <person name="Channer S."/>
            <person name="Cheshatsang Y."/>
            <person name="Chuda L."/>
            <person name="Citroen M."/>
            <person name="Collymore A."/>
            <person name="Cooke P."/>
            <person name="Costello M."/>
            <person name="D'Aco K."/>
            <person name="Daza R."/>
            <person name="De Haan G."/>
            <person name="DeGray S."/>
            <person name="DeMaso C."/>
            <person name="Dhargay N."/>
            <person name="Dooley K."/>
            <person name="Dooley E."/>
            <person name="Doricent M."/>
            <person name="Dorje P."/>
            <person name="Dorjee K."/>
            <person name="Dupes A."/>
            <person name="Elong R."/>
            <person name="Falk J."/>
            <person name="Farina A."/>
            <person name="Faro S."/>
            <person name="Ferguson D."/>
            <person name="Fisher S."/>
            <person name="Foley C.D."/>
            <person name="Franke A."/>
            <person name="Friedrich D."/>
            <person name="Gadbois L."/>
            <person name="Gearin G."/>
            <person name="Gearin C.R."/>
            <person name="Giannoukos G."/>
            <person name="Goode T."/>
            <person name="Graham J."/>
            <person name="Grandbois E."/>
            <person name="Grewal S."/>
            <person name="Gyaltsen K."/>
            <person name="Hafez N."/>
            <person name="Hagos B."/>
            <person name="Hall J."/>
            <person name="Henson C."/>
            <person name="Hollinger A."/>
            <person name="Honan T."/>
            <person name="Huard M.D."/>
            <person name="Hughes L."/>
            <person name="Hurhula B."/>
            <person name="Husby M.E."/>
            <person name="Kamat A."/>
            <person name="Kanga B."/>
            <person name="Kashin S."/>
            <person name="Khazanovich D."/>
            <person name="Kisner P."/>
            <person name="Lance K."/>
            <person name="Lara M."/>
            <person name="Lee W."/>
            <person name="Lennon N."/>
            <person name="Letendre F."/>
            <person name="LeVine R."/>
            <person name="Lipovsky A."/>
            <person name="Liu X."/>
            <person name="Liu J."/>
            <person name="Liu S."/>
            <person name="Lokyitsang T."/>
            <person name="Lokyitsang Y."/>
            <person name="Lubonja R."/>
            <person name="Lui A."/>
            <person name="MacDonald P."/>
            <person name="Magnisalis V."/>
            <person name="Maru K."/>
            <person name="Matthews C."/>
            <person name="McCusker W."/>
            <person name="McDonough S."/>
            <person name="Mehta T."/>
            <person name="Meldrim J."/>
            <person name="Meneus L."/>
            <person name="Mihai O."/>
            <person name="Mihalev A."/>
            <person name="Mihova T."/>
            <person name="Mittelman R."/>
            <person name="Mlenga V."/>
            <person name="Montmayeur A."/>
            <person name="Mulrain L."/>
            <person name="Navidi A."/>
            <person name="Naylor J."/>
            <person name="Negash T."/>
            <person name="Nguyen T."/>
            <person name="Nguyen N."/>
            <person name="Nicol R."/>
            <person name="Norbu C."/>
            <person name="Norbu N."/>
            <person name="Novod N."/>
            <person name="O'Neill B."/>
            <person name="Osman S."/>
            <person name="Markiewicz E."/>
            <person name="Oyono O.L."/>
            <person name="Patti C."/>
            <person name="Phunkhang P."/>
            <person name="Pierre F."/>
            <person name="Priest M."/>
            <person name="Raghuraman S."/>
            <person name="Rege F."/>
            <person name="Reyes R."/>
            <person name="Rise C."/>
            <person name="Rogov P."/>
            <person name="Ross K."/>
            <person name="Ryan E."/>
            <person name="Settipalli S."/>
            <person name="Shea T."/>
            <person name="Sherpa N."/>
            <person name="Shi L."/>
            <person name="Shih D."/>
            <person name="Sparrow T."/>
            <person name="Spaulding J."/>
            <person name="Stalker J."/>
            <person name="Stange-Thomann N."/>
            <person name="Stavropoulos S."/>
            <person name="Stone C."/>
            <person name="Strader C."/>
            <person name="Tesfaye S."/>
            <person name="Thomson T."/>
            <person name="Thoulutsang Y."/>
            <person name="Thoulutsang D."/>
            <person name="Topham K."/>
            <person name="Topping I."/>
            <person name="Tsamla T."/>
            <person name="Vassiliev H."/>
            <person name="Vo A."/>
            <person name="Wangchuk T."/>
            <person name="Wangdi T."/>
            <person name="Weiand M."/>
            <person name="Wilkinson J."/>
            <person name="Wilson A."/>
            <person name="Yadav S."/>
            <person name="Young G."/>
            <person name="Yu Q."/>
            <person name="Zembek L."/>
            <person name="Zhong D."/>
            <person name="Zimmer A."/>
            <person name="Zwirko Z."/>
            <person name="Jaffe D.B."/>
            <person name="Alvarez P."/>
            <person name="Brockman W."/>
            <person name="Butler J."/>
            <person name="Chin C."/>
            <person name="Gnerre S."/>
            <person name="Grabherr M."/>
            <person name="Kleber M."/>
            <person name="Mauceli E."/>
            <person name="MacCallum I."/>
        </authorList>
    </citation>
    <scope>NUCLEOTIDE SEQUENCE [LARGE SCALE GENOMIC DNA]</scope>
    <source>
        <strain evidence="4">Tucson 14030-0811.24</strain>
    </source>
</reference>
<evidence type="ECO:0000259" key="2">
    <source>
        <dbReference type="PROSITE" id="PS50222"/>
    </source>
</evidence>
<dbReference type="InterPro" id="IPR050230">
    <property type="entry name" value="CALM/Myosin/TropC-like"/>
</dbReference>
<dbReference type="Gene3D" id="1.10.238.10">
    <property type="entry name" value="EF-hand"/>
    <property type="match status" value="2"/>
</dbReference>
<dbReference type="FunFam" id="1.10.238.10:FF:000001">
    <property type="entry name" value="Calmodulin 1"/>
    <property type="match status" value="1"/>
</dbReference>
<feature type="domain" description="EF-hand" evidence="2">
    <location>
        <begin position="99"/>
        <end position="134"/>
    </location>
</feature>